<dbReference type="Proteomes" id="UP000009097">
    <property type="component" value="Unassembled WGS sequence"/>
</dbReference>
<protein>
    <submittedName>
        <fullName evidence="1">Uncharacterized protein</fullName>
    </submittedName>
</protein>
<dbReference type="VEuPathDB" id="FungiDB:FOXG_19619"/>
<evidence type="ECO:0000313" key="1">
    <source>
        <dbReference type="EMBL" id="KNB06272.1"/>
    </source>
</evidence>
<reference evidence="1" key="1">
    <citation type="submission" date="2007-04" db="EMBL/GenBank/DDBJ databases">
        <authorList>
            <consortium name="The Broad Institute Genome Sequencing Platform"/>
            <person name="Birren B."/>
            <person name="Lander E."/>
            <person name="Galagan J."/>
            <person name="Nusbaum C."/>
            <person name="Devon K."/>
            <person name="Ma L.-J."/>
            <person name="Jaffe D."/>
            <person name="Butler J."/>
            <person name="Alvarez P."/>
            <person name="Gnerre S."/>
            <person name="Grabherr M."/>
            <person name="Kleber M."/>
            <person name="Mauceli E."/>
            <person name="Brockman W."/>
            <person name="MacCallum I.A."/>
            <person name="Young S."/>
            <person name="LaButti K."/>
            <person name="DeCaprio D."/>
            <person name="Crawford M."/>
            <person name="Koehrsen M."/>
            <person name="Engels R."/>
            <person name="Montgomery P."/>
            <person name="Pearson M."/>
            <person name="Howarth C."/>
            <person name="Larson L."/>
            <person name="White J."/>
            <person name="O'Leary S."/>
            <person name="Kodira C."/>
            <person name="Zeng Q."/>
            <person name="Yandava C."/>
            <person name="Alvarado L."/>
            <person name="Kistler C."/>
            <person name="Shim W.-B."/>
            <person name="Kang S."/>
            <person name="Woloshuk C."/>
        </authorList>
    </citation>
    <scope>NUCLEOTIDE SEQUENCE</scope>
    <source>
        <strain evidence="1">4287</strain>
    </source>
</reference>
<reference evidence="1" key="2">
    <citation type="journal article" date="2010" name="Nature">
        <title>Comparative genomics reveals mobile pathogenicity chromosomes in Fusarium.</title>
        <authorList>
            <person name="Ma L.J."/>
            <person name="van der Does H.C."/>
            <person name="Borkovich K.A."/>
            <person name="Coleman J.J."/>
            <person name="Daboussi M.J."/>
            <person name="Di Pietro A."/>
            <person name="Dufresne M."/>
            <person name="Freitag M."/>
            <person name="Grabherr M."/>
            <person name="Henrissat B."/>
            <person name="Houterman P.M."/>
            <person name="Kang S."/>
            <person name="Shim W.B."/>
            <person name="Woloshuk C."/>
            <person name="Xie X."/>
            <person name="Xu J.R."/>
            <person name="Antoniw J."/>
            <person name="Baker S.E."/>
            <person name="Bluhm B.H."/>
            <person name="Breakspear A."/>
            <person name="Brown D.W."/>
            <person name="Butchko R.A."/>
            <person name="Chapman S."/>
            <person name="Coulson R."/>
            <person name="Coutinho P.M."/>
            <person name="Danchin E.G."/>
            <person name="Diener A."/>
            <person name="Gale L.R."/>
            <person name="Gardiner D.M."/>
            <person name="Goff S."/>
            <person name="Hammond-Kosack K.E."/>
            <person name="Hilburn K."/>
            <person name="Hua-Van A."/>
            <person name="Jonkers W."/>
            <person name="Kazan K."/>
            <person name="Kodira C.D."/>
            <person name="Koehrsen M."/>
            <person name="Kumar L."/>
            <person name="Lee Y.H."/>
            <person name="Li L."/>
            <person name="Manners J.M."/>
            <person name="Miranda-Saavedra D."/>
            <person name="Mukherjee M."/>
            <person name="Park G."/>
            <person name="Park J."/>
            <person name="Park S.Y."/>
            <person name="Proctor R.H."/>
            <person name="Regev A."/>
            <person name="Ruiz-Roldan M.C."/>
            <person name="Sain D."/>
            <person name="Sakthikumar S."/>
            <person name="Sykes S."/>
            <person name="Schwartz D.C."/>
            <person name="Turgeon B.G."/>
            <person name="Wapinski I."/>
            <person name="Yoder O."/>
            <person name="Young S."/>
            <person name="Zeng Q."/>
            <person name="Zhou S."/>
            <person name="Galagan J."/>
            <person name="Cuomo C.A."/>
            <person name="Kistler H.C."/>
            <person name="Rep M."/>
        </authorList>
    </citation>
    <scope>NUCLEOTIDE SEQUENCE [LARGE SCALE GENOMIC DNA]</scope>
    <source>
        <strain evidence="1">4287</strain>
    </source>
</reference>
<evidence type="ECO:0000313" key="2">
    <source>
        <dbReference type="Proteomes" id="UP000009097"/>
    </source>
</evidence>
<proteinExistence type="predicted"/>
<sequence length="75" mass="8508">MASRNNSACHAWTHRTRRRVLKNDVSCFRYEAAYKGAEVVISELARAAEHFRVRMGSCNTFESMTGGDRNIADRA</sequence>
<dbReference type="RefSeq" id="XP_018244317.1">
    <property type="nucleotide sequence ID" value="XM_018399880.1"/>
</dbReference>
<dbReference type="EMBL" id="DS231704">
    <property type="protein sequence ID" value="KNB06272.1"/>
    <property type="molecule type" value="Genomic_DNA"/>
</dbReference>
<name>A0A0J9WMX1_FUSO4</name>
<gene>
    <name evidence="1" type="ORF">FOXG_19619</name>
</gene>
<dbReference type="AlphaFoldDB" id="A0A0J9WMX1"/>
<accession>A0A0J9WMX1</accession>
<dbReference type="GeneID" id="28960325"/>
<organism evidence="1 2">
    <name type="scientific">Fusarium oxysporum f. sp. lycopersici (strain 4287 / CBS 123668 / FGSC 9935 / NRRL 34936)</name>
    <name type="common">Fusarium vascular wilt of tomato</name>
    <dbReference type="NCBI Taxonomy" id="426428"/>
    <lineage>
        <taxon>Eukaryota</taxon>
        <taxon>Fungi</taxon>
        <taxon>Dikarya</taxon>
        <taxon>Ascomycota</taxon>
        <taxon>Pezizomycotina</taxon>
        <taxon>Sordariomycetes</taxon>
        <taxon>Hypocreomycetidae</taxon>
        <taxon>Hypocreales</taxon>
        <taxon>Nectriaceae</taxon>
        <taxon>Fusarium</taxon>
        <taxon>Fusarium oxysporum species complex</taxon>
    </lineage>
</organism>
<dbReference type="KEGG" id="fox:FOXG_19619"/>